<protein>
    <submittedName>
        <fullName evidence="8">Dynamin-like GTPase that mediates homotypic ER fusion</fullName>
    </submittedName>
</protein>
<dbReference type="SUPFAM" id="SSF52540">
    <property type="entry name" value="P-loop containing nucleoside triphosphate hydrolases"/>
    <property type="match status" value="1"/>
</dbReference>
<reference evidence="8" key="1">
    <citation type="submission" date="2023-06" db="EMBL/GenBank/DDBJ databases">
        <title>Conoideocrella luteorostrata (Hypocreales: Clavicipitaceae), a potential biocontrol fungus for elongate hemlock scale in United States Christmas tree production areas.</title>
        <authorList>
            <person name="Barrett H."/>
            <person name="Lovett B."/>
            <person name="Macias A.M."/>
            <person name="Stajich J.E."/>
            <person name="Kasson M.T."/>
        </authorList>
    </citation>
    <scope>NUCLEOTIDE SEQUENCE</scope>
    <source>
        <strain evidence="8">ARSEF 14590</strain>
    </source>
</reference>
<name>A0AAJ0FXZ9_9HYPO</name>
<gene>
    <name evidence="8" type="primary">SEY1_3</name>
    <name evidence="8" type="ORF">QQS21_006756</name>
</gene>
<comment type="caution">
    <text evidence="8">The sequence shown here is derived from an EMBL/GenBank/DDBJ whole genome shotgun (WGS) entry which is preliminary data.</text>
</comment>
<dbReference type="Proteomes" id="UP001251528">
    <property type="component" value="Unassembled WGS sequence"/>
</dbReference>
<keyword evidence="2" id="KW-0378">Hydrolase</keyword>
<proteinExistence type="inferred from homology"/>
<dbReference type="PANTHER" id="PTHR45923">
    <property type="entry name" value="PROTEIN SEY1"/>
    <property type="match status" value="1"/>
</dbReference>
<evidence type="ECO:0000256" key="5">
    <source>
        <dbReference type="ARBA" id="ARBA00023136"/>
    </source>
</evidence>
<evidence type="ECO:0000256" key="3">
    <source>
        <dbReference type="ARBA" id="ARBA00022824"/>
    </source>
</evidence>
<feature type="domain" description="GB1/RHD3-type G" evidence="7">
    <location>
        <begin position="1"/>
        <end position="76"/>
    </location>
</feature>
<dbReference type="GO" id="GO:0003924">
    <property type="term" value="F:GTPase activity"/>
    <property type="evidence" value="ECO:0007669"/>
    <property type="project" value="TreeGrafter"/>
</dbReference>
<comment type="similarity">
    <text evidence="6">Belongs to the TRAFAC class dynamin-like GTPase superfamily. GB1/RHD3 GTPase family.</text>
</comment>
<dbReference type="Pfam" id="PF05879">
    <property type="entry name" value="RHD3_GTPase"/>
    <property type="match status" value="1"/>
</dbReference>
<evidence type="ECO:0000313" key="8">
    <source>
        <dbReference type="EMBL" id="KAK2595528.1"/>
    </source>
</evidence>
<dbReference type="InterPro" id="IPR008803">
    <property type="entry name" value="RHD3/Sey1"/>
</dbReference>
<evidence type="ECO:0000256" key="4">
    <source>
        <dbReference type="ARBA" id="ARBA00023134"/>
    </source>
</evidence>
<dbReference type="EMBL" id="JASWJB010000129">
    <property type="protein sequence ID" value="KAK2595528.1"/>
    <property type="molecule type" value="Genomic_DNA"/>
</dbReference>
<accession>A0AAJ0FXZ9</accession>
<evidence type="ECO:0000256" key="1">
    <source>
        <dbReference type="ARBA" id="ARBA00022741"/>
    </source>
</evidence>
<dbReference type="GO" id="GO:0016320">
    <property type="term" value="P:endoplasmic reticulum membrane fusion"/>
    <property type="evidence" value="ECO:0007669"/>
    <property type="project" value="TreeGrafter"/>
</dbReference>
<organism evidence="8 9">
    <name type="scientific">Conoideocrella luteorostrata</name>
    <dbReference type="NCBI Taxonomy" id="1105319"/>
    <lineage>
        <taxon>Eukaryota</taxon>
        <taxon>Fungi</taxon>
        <taxon>Dikarya</taxon>
        <taxon>Ascomycota</taxon>
        <taxon>Pezizomycotina</taxon>
        <taxon>Sordariomycetes</taxon>
        <taxon>Hypocreomycetidae</taxon>
        <taxon>Hypocreales</taxon>
        <taxon>Clavicipitaceae</taxon>
        <taxon>Conoideocrella</taxon>
    </lineage>
</organism>
<evidence type="ECO:0000256" key="6">
    <source>
        <dbReference type="PROSITE-ProRule" id="PRU01052"/>
    </source>
</evidence>
<keyword evidence="9" id="KW-1185">Reference proteome</keyword>
<evidence type="ECO:0000256" key="2">
    <source>
        <dbReference type="ARBA" id="ARBA00022801"/>
    </source>
</evidence>
<dbReference type="GO" id="GO:0005783">
    <property type="term" value="C:endoplasmic reticulum"/>
    <property type="evidence" value="ECO:0007669"/>
    <property type="project" value="TreeGrafter"/>
</dbReference>
<dbReference type="PANTHER" id="PTHR45923:SF2">
    <property type="entry name" value="PROTEIN SEY1"/>
    <property type="match status" value="1"/>
</dbReference>
<keyword evidence="3" id="KW-0256">Endoplasmic reticulum</keyword>
<dbReference type="InterPro" id="IPR027417">
    <property type="entry name" value="P-loop_NTPase"/>
</dbReference>
<dbReference type="PROSITE" id="PS51715">
    <property type="entry name" value="G_GB1_RHD3"/>
    <property type="match status" value="1"/>
</dbReference>
<evidence type="ECO:0000313" key="9">
    <source>
        <dbReference type="Proteomes" id="UP001251528"/>
    </source>
</evidence>
<keyword evidence="1" id="KW-0547">Nucleotide-binding</keyword>
<evidence type="ECO:0000259" key="7">
    <source>
        <dbReference type="PROSITE" id="PS51715"/>
    </source>
</evidence>
<keyword evidence="5" id="KW-0472">Membrane</keyword>
<dbReference type="InterPro" id="IPR030386">
    <property type="entry name" value="G_GB1_RHD3_dom"/>
</dbReference>
<keyword evidence="4" id="KW-0342">GTP-binding</keyword>
<dbReference type="AlphaFoldDB" id="A0AAJ0FXZ9"/>
<dbReference type="Gene3D" id="3.40.50.300">
    <property type="entry name" value="P-loop containing nucleotide triphosphate hydrolases"/>
    <property type="match status" value="1"/>
</dbReference>
<sequence>MSETERCQTTKGIWMSKNKREESAGAKMAEIILVMDVEGTDGRERGEDPDFERKSALFAMATSEVLIVNIWEHQVGLAGLATHAAQIWEHKLPPAGLSPTADKWPFMIGARGEGCAELQGHERTLDAGACYL</sequence>
<dbReference type="GO" id="GO:0005525">
    <property type="term" value="F:GTP binding"/>
    <property type="evidence" value="ECO:0007669"/>
    <property type="project" value="UniProtKB-KW"/>
</dbReference>